<evidence type="ECO:0000256" key="2">
    <source>
        <dbReference type="SAM" id="Phobius"/>
    </source>
</evidence>
<sequence length="189" mass="18528">MTIDTPTEGHDTTAPGDGPTVALPRHAQPAHGRHTAPVFVDGTGRRARRVRVLGIIAGLSLAAYLSVVGVNLVAGADVPFTPWPTGKHGGHGSTKPDSGSPARAGSATGGPRGARPGTTATPGGDASQPGPTSAPSRVPGAGPTPQPSAAPTSAAPTTAAPTPTVTPTHPGNGNATKTPPGWSKKKPKA</sequence>
<dbReference type="Proteomes" id="UP000669179">
    <property type="component" value="Unassembled WGS sequence"/>
</dbReference>
<keyword evidence="4" id="KW-1185">Reference proteome</keyword>
<dbReference type="AlphaFoldDB" id="A0A939PNJ9"/>
<dbReference type="EMBL" id="JAGEOJ010000039">
    <property type="protein sequence ID" value="MBO2455627.1"/>
    <property type="molecule type" value="Genomic_DNA"/>
</dbReference>
<feature type="transmembrane region" description="Helical" evidence="2">
    <location>
        <begin position="52"/>
        <end position="74"/>
    </location>
</feature>
<feature type="region of interest" description="Disordered" evidence="1">
    <location>
        <begin position="84"/>
        <end position="189"/>
    </location>
</feature>
<evidence type="ECO:0000256" key="1">
    <source>
        <dbReference type="SAM" id="MobiDB-lite"/>
    </source>
</evidence>
<dbReference type="RefSeq" id="WP_208263851.1">
    <property type="nucleotide sequence ID" value="NZ_JAGEOJ010000039.1"/>
</dbReference>
<gene>
    <name evidence="3" type="ORF">J4573_51730</name>
</gene>
<protein>
    <submittedName>
        <fullName evidence="3">Uncharacterized protein</fullName>
    </submittedName>
</protein>
<comment type="caution">
    <text evidence="3">The sequence shown here is derived from an EMBL/GenBank/DDBJ whole genome shotgun (WGS) entry which is preliminary data.</text>
</comment>
<evidence type="ECO:0000313" key="3">
    <source>
        <dbReference type="EMBL" id="MBO2455627.1"/>
    </source>
</evidence>
<keyword evidence="2" id="KW-0812">Transmembrane</keyword>
<feature type="region of interest" description="Disordered" evidence="1">
    <location>
        <begin position="1"/>
        <end position="40"/>
    </location>
</feature>
<proteinExistence type="predicted"/>
<accession>A0A939PNJ9</accession>
<name>A0A939PNJ9_9ACTN</name>
<organism evidence="3 4">
    <name type="scientific">Actinomadura barringtoniae</name>
    <dbReference type="NCBI Taxonomy" id="1427535"/>
    <lineage>
        <taxon>Bacteria</taxon>
        <taxon>Bacillati</taxon>
        <taxon>Actinomycetota</taxon>
        <taxon>Actinomycetes</taxon>
        <taxon>Streptosporangiales</taxon>
        <taxon>Thermomonosporaceae</taxon>
        <taxon>Actinomadura</taxon>
    </lineage>
</organism>
<keyword evidence="2" id="KW-0472">Membrane</keyword>
<evidence type="ECO:0000313" key="4">
    <source>
        <dbReference type="Proteomes" id="UP000669179"/>
    </source>
</evidence>
<feature type="compositionally biased region" description="Low complexity" evidence="1">
    <location>
        <begin position="113"/>
        <end position="124"/>
    </location>
</feature>
<feature type="compositionally biased region" description="Low complexity" evidence="1">
    <location>
        <begin position="149"/>
        <end position="168"/>
    </location>
</feature>
<keyword evidence="2" id="KW-1133">Transmembrane helix</keyword>
<reference evidence="3" key="1">
    <citation type="submission" date="2021-03" db="EMBL/GenBank/DDBJ databases">
        <authorList>
            <person name="Kanchanasin P."/>
            <person name="Saeng-In P."/>
            <person name="Phongsopitanun W."/>
            <person name="Yuki M."/>
            <person name="Kudo T."/>
            <person name="Ohkuma M."/>
            <person name="Tanasupawat S."/>
        </authorList>
    </citation>
    <scope>NUCLEOTIDE SEQUENCE</scope>
    <source>
        <strain evidence="3">GKU 128</strain>
    </source>
</reference>